<evidence type="ECO:0000313" key="3">
    <source>
        <dbReference type="Proteomes" id="UP001558652"/>
    </source>
</evidence>
<protein>
    <recommendedName>
        <fullName evidence="1">JmjC domain-containing protein</fullName>
    </recommendedName>
</protein>
<dbReference type="Gene3D" id="2.60.120.650">
    <property type="entry name" value="Cupin"/>
    <property type="match status" value="1"/>
</dbReference>
<dbReference type="PANTHER" id="PTHR12461:SF104">
    <property type="entry name" value="TRNA WYBUTOSINE-SYNTHESIZING PROTEIN 5"/>
    <property type="match status" value="1"/>
</dbReference>
<dbReference type="SUPFAM" id="SSF51197">
    <property type="entry name" value="Clavaminate synthase-like"/>
    <property type="match status" value="1"/>
</dbReference>
<dbReference type="InterPro" id="IPR041667">
    <property type="entry name" value="Cupin_8"/>
</dbReference>
<comment type="caution">
    <text evidence="2">The sequence shown here is derived from an EMBL/GenBank/DDBJ whole genome shotgun (WGS) entry which is preliminary data.</text>
</comment>
<dbReference type="AlphaFoldDB" id="A0ABD0Y804"/>
<evidence type="ECO:0000313" key="2">
    <source>
        <dbReference type="EMBL" id="KAL1123505.1"/>
    </source>
</evidence>
<gene>
    <name evidence="2" type="ORF">AAG570_002583</name>
</gene>
<dbReference type="Pfam" id="PF13621">
    <property type="entry name" value="Cupin_8"/>
    <property type="match status" value="1"/>
</dbReference>
<evidence type="ECO:0000259" key="1">
    <source>
        <dbReference type="PROSITE" id="PS51184"/>
    </source>
</evidence>
<organism evidence="2 3">
    <name type="scientific">Ranatra chinensis</name>
    <dbReference type="NCBI Taxonomy" id="642074"/>
    <lineage>
        <taxon>Eukaryota</taxon>
        <taxon>Metazoa</taxon>
        <taxon>Ecdysozoa</taxon>
        <taxon>Arthropoda</taxon>
        <taxon>Hexapoda</taxon>
        <taxon>Insecta</taxon>
        <taxon>Pterygota</taxon>
        <taxon>Neoptera</taxon>
        <taxon>Paraneoptera</taxon>
        <taxon>Hemiptera</taxon>
        <taxon>Heteroptera</taxon>
        <taxon>Panheteroptera</taxon>
        <taxon>Nepomorpha</taxon>
        <taxon>Nepidae</taxon>
        <taxon>Ranatrinae</taxon>
        <taxon>Ranatra</taxon>
    </lineage>
</organism>
<feature type="domain" description="JmjC" evidence="1">
    <location>
        <begin position="122"/>
        <end position="266"/>
    </location>
</feature>
<reference evidence="2 3" key="1">
    <citation type="submission" date="2024-07" db="EMBL/GenBank/DDBJ databases">
        <title>Chromosome-level genome assembly of the water stick insect Ranatra chinensis (Heteroptera: Nepidae).</title>
        <authorList>
            <person name="Liu X."/>
        </authorList>
    </citation>
    <scope>NUCLEOTIDE SEQUENCE [LARGE SCALE GENOMIC DNA]</scope>
    <source>
        <strain evidence="2">Cailab_2021Rc</strain>
        <tissue evidence="2">Muscle</tissue>
    </source>
</reference>
<sequence length="287" mass="32977">MHFKTSPVETYDFVSWEDLTRRTSESRQPLVIANVPLGPCLAKWEPHYLARAVGDRPVKVHVSSTPAMDFLAKNFLYKTMPFCEFVRRIGEDRHKEYFVSETELYYLRSVGSDRREVADLQVQFPEIAADFKVPGFIPTEDYFSSVLRVGSDGLRVWTHYDVMDNVLAQVHGRKKVYLFSPSDAPNLYLSGDKSRVVDLEEPDFERFPLLERTLRFECTLRPGDVLYIPALWFHNTICIGPSIGVNVFWKNLPHSMYDNSDVYGNKDLVPASKVYGSEISTFKINGV</sequence>
<keyword evidence="3" id="KW-1185">Reference proteome</keyword>
<dbReference type="PANTHER" id="PTHR12461">
    <property type="entry name" value="HYPOXIA-INDUCIBLE FACTOR 1 ALPHA INHIBITOR-RELATED"/>
    <property type="match status" value="1"/>
</dbReference>
<proteinExistence type="predicted"/>
<dbReference type="PROSITE" id="PS51184">
    <property type="entry name" value="JMJC"/>
    <property type="match status" value="1"/>
</dbReference>
<dbReference type="Proteomes" id="UP001558652">
    <property type="component" value="Unassembled WGS sequence"/>
</dbReference>
<accession>A0ABD0Y804</accession>
<dbReference type="EMBL" id="JBFDAA010000012">
    <property type="protein sequence ID" value="KAL1123505.1"/>
    <property type="molecule type" value="Genomic_DNA"/>
</dbReference>
<dbReference type="SMART" id="SM00558">
    <property type="entry name" value="JmjC"/>
    <property type="match status" value="1"/>
</dbReference>
<name>A0ABD0Y804_9HEMI</name>
<dbReference type="InterPro" id="IPR003347">
    <property type="entry name" value="JmjC_dom"/>
</dbReference>